<protein>
    <submittedName>
        <fullName evidence="2">1220_t:CDS:1</fullName>
    </submittedName>
</protein>
<evidence type="ECO:0000256" key="1">
    <source>
        <dbReference type="SAM" id="MobiDB-lite"/>
    </source>
</evidence>
<sequence length="148" mass="17405">MSTPLDSKTVKKLLDQNQRSWHGQNKSLDKTSQSHKKKGTENIAQVIADGIQDNKYSFRTRLYQYAIEHEINPKEFSVITEAEKNRKKRKYREFLTDRERLVGEELSRRSIIKSGLSTAWLDDLMEEWEKVHTQFIQTFSPDEVTTKA</sequence>
<keyword evidence="3" id="KW-1185">Reference proteome</keyword>
<name>A0A9N9ARU9_9GLOM</name>
<dbReference type="OrthoDB" id="2354161at2759"/>
<reference evidence="2" key="1">
    <citation type="submission" date="2021-06" db="EMBL/GenBank/DDBJ databases">
        <authorList>
            <person name="Kallberg Y."/>
            <person name="Tangrot J."/>
            <person name="Rosling A."/>
        </authorList>
    </citation>
    <scope>NUCLEOTIDE SEQUENCE</scope>
    <source>
        <strain evidence="2">FL130A</strain>
    </source>
</reference>
<feature type="compositionally biased region" description="Polar residues" evidence="1">
    <location>
        <begin position="15"/>
        <end position="26"/>
    </location>
</feature>
<gene>
    <name evidence="2" type="ORF">ALEPTO_LOCUS5261</name>
</gene>
<evidence type="ECO:0000313" key="2">
    <source>
        <dbReference type="EMBL" id="CAG8537859.1"/>
    </source>
</evidence>
<dbReference type="AlphaFoldDB" id="A0A9N9ARU9"/>
<feature type="region of interest" description="Disordered" evidence="1">
    <location>
        <begin position="1"/>
        <end position="41"/>
    </location>
</feature>
<dbReference type="EMBL" id="CAJVPS010001435">
    <property type="protein sequence ID" value="CAG8537859.1"/>
    <property type="molecule type" value="Genomic_DNA"/>
</dbReference>
<proteinExistence type="predicted"/>
<dbReference type="Proteomes" id="UP000789508">
    <property type="component" value="Unassembled WGS sequence"/>
</dbReference>
<comment type="caution">
    <text evidence="2">The sequence shown here is derived from an EMBL/GenBank/DDBJ whole genome shotgun (WGS) entry which is preliminary data.</text>
</comment>
<organism evidence="2 3">
    <name type="scientific">Ambispora leptoticha</name>
    <dbReference type="NCBI Taxonomy" id="144679"/>
    <lineage>
        <taxon>Eukaryota</taxon>
        <taxon>Fungi</taxon>
        <taxon>Fungi incertae sedis</taxon>
        <taxon>Mucoromycota</taxon>
        <taxon>Glomeromycotina</taxon>
        <taxon>Glomeromycetes</taxon>
        <taxon>Archaeosporales</taxon>
        <taxon>Ambisporaceae</taxon>
        <taxon>Ambispora</taxon>
    </lineage>
</organism>
<accession>A0A9N9ARU9</accession>
<evidence type="ECO:0000313" key="3">
    <source>
        <dbReference type="Proteomes" id="UP000789508"/>
    </source>
</evidence>